<keyword evidence="1" id="KW-0472">Membrane</keyword>
<gene>
    <name evidence="2" type="ORF">LTR24_002538</name>
</gene>
<organism evidence="2 3">
    <name type="scientific">Lithohypha guttulata</name>
    <dbReference type="NCBI Taxonomy" id="1690604"/>
    <lineage>
        <taxon>Eukaryota</taxon>
        <taxon>Fungi</taxon>
        <taxon>Dikarya</taxon>
        <taxon>Ascomycota</taxon>
        <taxon>Pezizomycotina</taxon>
        <taxon>Eurotiomycetes</taxon>
        <taxon>Chaetothyriomycetidae</taxon>
        <taxon>Chaetothyriales</taxon>
        <taxon>Trichomeriaceae</taxon>
        <taxon>Lithohypha</taxon>
    </lineage>
</organism>
<sequence length="604" mass="66911">MDPESLRLREMKTDTVTTNVVEVDERPKNEDDASVTSAEKWQPGFWNQFPWLGAGCLLTAILISIAAVVVLVTSNKKAASQWPKQIAPNVILSILNSAASVCIAIAVAQGVAISWWRKAMRGATITDLHNTWSFGSSLSSILLNLKYFNLAALAALVTKLTIIDGVLFQRATSTYLALGPQNLTDISTYPTTLLPSTGRLNSFANDTDILLYQFAWDIDTWVSSAHSEIYLTTGFGECEGVCSLRYSAPGYVASCTSAEEEFVDIIAYAKAHAVPNTTQVNSEFTVSSVDFSLNFPTPEKNYTWIGLNTTSYARLTRDTKNTTQRCPATLMKRQCELRQAMISYPVYLEHTEVATKARNESLSMVNVWLGVMDESTVEYYGFDDFDTELGQFPGFNFEHYINLTGKPTPLSFSSDGGIYRALDNQYATRSYVTTHSNDSAWALSSVGQFASILADNEYDVTNNYTCPWTYDDPLQSIMIGLNSLTFITADDIWNRANYTSGNITDNEAYQDQSRVYVKASQYKSEVHYSTNFWYMGGALASTLVCVLLVLPVYWGFWELGRKVSLNPIEIANAFQAPVLASVHPGSGHADDVVKVAGGHRSRNW</sequence>
<feature type="transmembrane region" description="Helical" evidence="1">
    <location>
        <begin position="94"/>
        <end position="116"/>
    </location>
</feature>
<evidence type="ECO:0000313" key="2">
    <source>
        <dbReference type="EMBL" id="KAK5096473.1"/>
    </source>
</evidence>
<comment type="caution">
    <text evidence="2">The sequence shown here is derived from an EMBL/GenBank/DDBJ whole genome shotgun (WGS) entry which is preliminary data.</text>
</comment>
<proteinExistence type="predicted"/>
<keyword evidence="1" id="KW-1133">Transmembrane helix</keyword>
<dbReference type="PANTHER" id="PTHR37576">
    <property type="entry name" value="DEFECT AT LOW TEMPERATURE PROTEIN 1"/>
    <property type="match status" value="1"/>
</dbReference>
<dbReference type="Pfam" id="PF11374">
    <property type="entry name" value="DUF3176"/>
    <property type="match status" value="1"/>
</dbReference>
<keyword evidence="3" id="KW-1185">Reference proteome</keyword>
<feature type="transmembrane region" description="Helical" evidence="1">
    <location>
        <begin position="532"/>
        <end position="556"/>
    </location>
</feature>
<protein>
    <submittedName>
        <fullName evidence="2">Uncharacterized protein</fullName>
    </submittedName>
</protein>
<feature type="transmembrane region" description="Helical" evidence="1">
    <location>
        <begin position="51"/>
        <end position="73"/>
    </location>
</feature>
<keyword evidence="1" id="KW-0812">Transmembrane</keyword>
<dbReference type="PANTHER" id="PTHR37576:SF2">
    <property type="entry name" value="DEFECT AT LOW TEMPERATURE PROTEIN 1"/>
    <property type="match status" value="1"/>
</dbReference>
<evidence type="ECO:0000256" key="1">
    <source>
        <dbReference type="SAM" id="Phobius"/>
    </source>
</evidence>
<evidence type="ECO:0000313" key="3">
    <source>
        <dbReference type="Proteomes" id="UP001345013"/>
    </source>
</evidence>
<dbReference type="EMBL" id="JAVRRG010000022">
    <property type="protein sequence ID" value="KAK5096473.1"/>
    <property type="molecule type" value="Genomic_DNA"/>
</dbReference>
<name>A0ABR0KHC1_9EURO</name>
<accession>A0ABR0KHC1</accession>
<dbReference type="InterPro" id="IPR021514">
    <property type="entry name" value="DUF3176"/>
</dbReference>
<reference evidence="2 3" key="1">
    <citation type="submission" date="2023-08" db="EMBL/GenBank/DDBJ databases">
        <title>Black Yeasts Isolated from many extreme environments.</title>
        <authorList>
            <person name="Coleine C."/>
            <person name="Stajich J.E."/>
            <person name="Selbmann L."/>
        </authorList>
    </citation>
    <scope>NUCLEOTIDE SEQUENCE [LARGE SCALE GENOMIC DNA]</scope>
    <source>
        <strain evidence="2 3">CCFEE 5885</strain>
    </source>
</reference>
<dbReference type="Proteomes" id="UP001345013">
    <property type="component" value="Unassembled WGS sequence"/>
</dbReference>